<dbReference type="EMBL" id="CP032509">
    <property type="protein sequence ID" value="AZN71130.1"/>
    <property type="molecule type" value="Genomic_DNA"/>
</dbReference>
<protein>
    <submittedName>
        <fullName evidence="4">Extensin</fullName>
    </submittedName>
</protein>
<evidence type="ECO:0000256" key="2">
    <source>
        <dbReference type="SAM" id="SignalP"/>
    </source>
</evidence>
<accession>A0A3Q8XP93</accession>
<dbReference type="OrthoDB" id="9809788at2"/>
<evidence type="ECO:0000313" key="5">
    <source>
        <dbReference type="Proteomes" id="UP000268192"/>
    </source>
</evidence>
<evidence type="ECO:0000259" key="3">
    <source>
        <dbReference type="Pfam" id="PF06904"/>
    </source>
</evidence>
<keyword evidence="2" id="KW-0732">Signal</keyword>
<feature type="compositionally biased region" description="Acidic residues" evidence="1">
    <location>
        <begin position="53"/>
        <end position="116"/>
    </location>
</feature>
<sequence length="314" mass="33055">MDTRFACSVAAAILALALMTPATAQETGPDPTLPQASDAPLPEERPELPGDAEPGDDADQPIDGGEAEEEAPEDVPVPDERPEEDVDEASDDADAGTDADADAGEVEEEPVEEETPELLPPEPEDAAALRACRAELRGLGAEFTLMDTIEPEGPEQAGCGVDTPFAVTSVLPGIALEPETQMRCATALALAKWVRGEVLPAARALELGQLMTLNHGSTYVCRPRNNVEEADISEHALGNAIDIMSFTFESGEAITVSPKEGDGDASEAFQKAVGSGACLHFTTVLGPGSDAYHDDHLHLDIAERSSDYRLCQTP</sequence>
<feature type="domain" description="Extensin-like C-terminal" evidence="3">
    <location>
        <begin position="131"/>
        <end position="312"/>
    </location>
</feature>
<evidence type="ECO:0000313" key="4">
    <source>
        <dbReference type="EMBL" id="AZN71130.1"/>
    </source>
</evidence>
<dbReference type="RefSeq" id="WP_126009099.1">
    <property type="nucleotide sequence ID" value="NZ_CP032509.1"/>
</dbReference>
<dbReference type="Pfam" id="PF06904">
    <property type="entry name" value="Extensin-like_C"/>
    <property type="match status" value="1"/>
</dbReference>
<evidence type="ECO:0000256" key="1">
    <source>
        <dbReference type="SAM" id="MobiDB-lite"/>
    </source>
</evidence>
<name>A0A3Q8XP93_9HYPH</name>
<feature type="chain" id="PRO_5018658729" evidence="2">
    <location>
        <begin position="25"/>
        <end position="314"/>
    </location>
</feature>
<reference evidence="4 5" key="1">
    <citation type="submission" date="2018-09" db="EMBL/GenBank/DDBJ databases">
        <title>Marinorhizobium profundi gen. nov., sp. nov., isolated from a deep-sea sediment sample from the New Britain Trench and proposal of Marinorhizobiaceae fam. nov. in the order Rhizobiales of the class Alphaproteobacteria.</title>
        <authorList>
            <person name="Cao J."/>
        </authorList>
    </citation>
    <scope>NUCLEOTIDE SEQUENCE [LARGE SCALE GENOMIC DNA]</scope>
    <source>
        <strain evidence="4 5">WS11</strain>
    </source>
</reference>
<organism evidence="4 5">
    <name type="scientific">Georhizobium profundi</name>
    <dbReference type="NCBI Taxonomy" id="2341112"/>
    <lineage>
        <taxon>Bacteria</taxon>
        <taxon>Pseudomonadati</taxon>
        <taxon>Pseudomonadota</taxon>
        <taxon>Alphaproteobacteria</taxon>
        <taxon>Hyphomicrobiales</taxon>
        <taxon>Rhizobiaceae</taxon>
        <taxon>Georhizobium</taxon>
    </lineage>
</organism>
<keyword evidence="5" id="KW-1185">Reference proteome</keyword>
<dbReference type="KEGG" id="abaw:D5400_07460"/>
<gene>
    <name evidence="4" type="ORF">D5400_07460</name>
</gene>
<dbReference type="InterPro" id="IPR009683">
    <property type="entry name" value="Extensin-like_C"/>
</dbReference>
<proteinExistence type="predicted"/>
<dbReference type="Proteomes" id="UP000268192">
    <property type="component" value="Chromosome"/>
</dbReference>
<feature type="signal peptide" evidence="2">
    <location>
        <begin position="1"/>
        <end position="24"/>
    </location>
</feature>
<dbReference type="AlphaFoldDB" id="A0A3Q8XP93"/>
<feature type="region of interest" description="Disordered" evidence="1">
    <location>
        <begin position="24"/>
        <end position="123"/>
    </location>
</feature>